<evidence type="ECO:0000259" key="2">
    <source>
        <dbReference type="Pfam" id="PF01648"/>
    </source>
</evidence>
<evidence type="ECO:0000259" key="3">
    <source>
        <dbReference type="Pfam" id="PF17837"/>
    </source>
</evidence>
<gene>
    <name evidence="4" type="ORF">HKK74_37640</name>
</gene>
<dbReference type="Gene3D" id="3.90.470.20">
    <property type="entry name" value="4'-phosphopantetheinyl transferase domain"/>
    <property type="match status" value="1"/>
</dbReference>
<dbReference type="RefSeq" id="WP_187248209.1">
    <property type="nucleotide sequence ID" value="NZ_BAAAOK010000005.1"/>
</dbReference>
<dbReference type="InterPro" id="IPR008278">
    <property type="entry name" value="4-PPantetheinyl_Trfase_dom"/>
</dbReference>
<dbReference type="EMBL" id="JABVEC010000059">
    <property type="protein sequence ID" value="MBC6471170.1"/>
    <property type="molecule type" value="Genomic_DNA"/>
</dbReference>
<keyword evidence="5" id="KW-1185">Reference proteome</keyword>
<protein>
    <submittedName>
        <fullName evidence="4">4'-phosphopantetheinyl transferase superfamily protein</fullName>
    </submittedName>
</protein>
<comment type="caution">
    <text evidence="4">The sequence shown here is derived from an EMBL/GenBank/DDBJ whole genome shotgun (WGS) entry which is preliminary data.</text>
</comment>
<proteinExistence type="predicted"/>
<dbReference type="Pfam" id="PF17837">
    <property type="entry name" value="4PPT_N"/>
    <property type="match status" value="1"/>
</dbReference>
<dbReference type="SUPFAM" id="SSF56214">
    <property type="entry name" value="4'-phosphopantetheinyl transferase"/>
    <property type="match status" value="1"/>
</dbReference>
<dbReference type="GO" id="GO:0016740">
    <property type="term" value="F:transferase activity"/>
    <property type="evidence" value="ECO:0007669"/>
    <property type="project" value="UniProtKB-KW"/>
</dbReference>
<evidence type="ECO:0000256" key="1">
    <source>
        <dbReference type="ARBA" id="ARBA00022679"/>
    </source>
</evidence>
<evidence type="ECO:0000313" key="4">
    <source>
        <dbReference type="EMBL" id="MBC6471170.1"/>
    </source>
</evidence>
<keyword evidence="1 4" id="KW-0808">Transferase</keyword>
<dbReference type="PANTHER" id="PTHR38096:SF1">
    <property type="entry name" value="ENTEROBACTIN SYNTHASE COMPONENT D"/>
    <property type="match status" value="1"/>
</dbReference>
<dbReference type="InterPro" id="IPR041354">
    <property type="entry name" value="4PPT_N"/>
</dbReference>
<dbReference type="PANTHER" id="PTHR38096">
    <property type="entry name" value="ENTEROBACTIN SYNTHASE COMPONENT D"/>
    <property type="match status" value="1"/>
</dbReference>
<feature type="domain" description="4'-phosphopantetheinyl transferase N-terminal" evidence="3">
    <location>
        <begin position="28"/>
        <end position="95"/>
    </location>
</feature>
<dbReference type="InterPro" id="IPR003542">
    <property type="entry name" value="Enbac_synth_compD-like"/>
</dbReference>
<feature type="domain" description="4'-phosphopantetheinyl transferase" evidence="2">
    <location>
        <begin position="102"/>
        <end position="180"/>
    </location>
</feature>
<accession>A0ABR7M228</accession>
<organism evidence="4 5">
    <name type="scientific">Actinomadura alba</name>
    <dbReference type="NCBI Taxonomy" id="406431"/>
    <lineage>
        <taxon>Bacteria</taxon>
        <taxon>Bacillati</taxon>
        <taxon>Actinomycetota</taxon>
        <taxon>Actinomycetes</taxon>
        <taxon>Streptosporangiales</taxon>
        <taxon>Thermomonosporaceae</taxon>
        <taxon>Actinomadura</taxon>
    </lineage>
</organism>
<evidence type="ECO:0000313" key="5">
    <source>
        <dbReference type="Proteomes" id="UP000805614"/>
    </source>
</evidence>
<dbReference type="InterPro" id="IPR037143">
    <property type="entry name" value="4-PPantetheinyl_Trfase_dom_sf"/>
</dbReference>
<reference evidence="4 5" key="1">
    <citation type="submission" date="2020-06" db="EMBL/GenBank/DDBJ databases">
        <title>Actinomadura xiongansis sp. nov., isolated from soil of Baiyangdian.</title>
        <authorList>
            <person name="Zhang X."/>
        </authorList>
    </citation>
    <scope>NUCLEOTIDE SEQUENCE [LARGE SCALE GENOMIC DNA]</scope>
    <source>
        <strain evidence="4 5">HBUM206468</strain>
    </source>
</reference>
<dbReference type="Pfam" id="PF01648">
    <property type="entry name" value="ACPS"/>
    <property type="match status" value="1"/>
</dbReference>
<dbReference type="PRINTS" id="PR01399">
    <property type="entry name" value="ENTSNTHTASED"/>
</dbReference>
<sequence>MIDEILPRGVVTAEAFGEELSHAELFPEEEQVIARSVDKRRHEFTAGRACARRALAGLGVPPAPLLPGERGAPRWPAGIVGSITHCAGYRAAAVARASEVTAVGIDAEPHDLLPDGVLDQIATPGELTLLPELRAAAPKVCWDRLLFSAKESIYKVWFPVAGRWLGFEDAVVTPDPDAGVFTARLLVPAPPPLAGTLHGRWMVRDGLALTTITILF</sequence>
<dbReference type="Proteomes" id="UP000805614">
    <property type="component" value="Unassembled WGS sequence"/>
</dbReference>
<name>A0ABR7M228_9ACTN</name>